<keyword evidence="1" id="KW-1133">Transmembrane helix</keyword>
<keyword evidence="5" id="KW-1185">Reference proteome</keyword>
<sequence>MPGNPREDITYYQQLIRKLMDGSIEESERQQLEDWYNSGLEDPVHIPAAFVAGEEEQEKRLLEQIRHKAGLPVARRVIAWRGRSWWAAAAAALIIIAGTASLLYYKGSNNEAAPRVIARDVKAPQTNRATITLADGTELVLDSLASGTLALQAHAQLVKLAGGEIAYKDEGGGTVAPVYNTLTNPRGSKVVSIALSDGSRVWLNAGSSITYPVVFNGNKRQVELKGEGYFEVAKKAGQRFVVTARGVQTEVLGTHFNINAYDEEAETRITLLEGAVQVQLPGAARQVLKPGEQASIAAAGKLATLRPDLDQVMAWKQGDFYFSGADIETVMRQAARWYDLDVEYRGSVTGTLSGDISRSVNASELFHMLELTGRVAFEIQGRKVIVIPK</sequence>
<dbReference type="OrthoDB" id="629393at2"/>
<dbReference type="RefSeq" id="WP_146866222.1">
    <property type="nucleotide sequence ID" value="NZ_BKAU01000005.1"/>
</dbReference>
<name>A0A512RQU3_9BACT</name>
<dbReference type="Gene3D" id="2.60.120.1440">
    <property type="match status" value="1"/>
</dbReference>
<feature type="domain" description="FecR protein" evidence="2">
    <location>
        <begin position="190"/>
        <end position="277"/>
    </location>
</feature>
<dbReference type="PANTHER" id="PTHR30273">
    <property type="entry name" value="PERIPLASMIC SIGNAL SENSOR AND SIGMA FACTOR ACTIVATOR FECR-RELATED"/>
    <property type="match status" value="1"/>
</dbReference>
<accession>A0A512RQU3</accession>
<organism evidence="4 5">
    <name type="scientific">Chitinophaga cymbidii</name>
    <dbReference type="NCBI Taxonomy" id="1096750"/>
    <lineage>
        <taxon>Bacteria</taxon>
        <taxon>Pseudomonadati</taxon>
        <taxon>Bacteroidota</taxon>
        <taxon>Chitinophagia</taxon>
        <taxon>Chitinophagales</taxon>
        <taxon>Chitinophagaceae</taxon>
        <taxon>Chitinophaga</taxon>
    </lineage>
</organism>
<evidence type="ECO:0000313" key="4">
    <source>
        <dbReference type="EMBL" id="GEP98055.1"/>
    </source>
</evidence>
<comment type="caution">
    <text evidence="4">The sequence shown here is derived from an EMBL/GenBank/DDBJ whole genome shotgun (WGS) entry which is preliminary data.</text>
</comment>
<keyword evidence="1" id="KW-0812">Transmembrane</keyword>
<reference evidence="4 5" key="1">
    <citation type="submission" date="2019-07" db="EMBL/GenBank/DDBJ databases">
        <title>Whole genome shotgun sequence of Chitinophaga cymbidii NBRC 109752.</title>
        <authorList>
            <person name="Hosoyama A."/>
            <person name="Uohara A."/>
            <person name="Ohji S."/>
            <person name="Ichikawa N."/>
        </authorList>
    </citation>
    <scope>NUCLEOTIDE SEQUENCE [LARGE SCALE GENOMIC DNA]</scope>
    <source>
        <strain evidence="4 5">NBRC 109752</strain>
    </source>
</reference>
<proteinExistence type="predicted"/>
<dbReference type="Proteomes" id="UP000321436">
    <property type="component" value="Unassembled WGS sequence"/>
</dbReference>
<keyword evidence="1" id="KW-0472">Membrane</keyword>
<evidence type="ECO:0000259" key="3">
    <source>
        <dbReference type="Pfam" id="PF16344"/>
    </source>
</evidence>
<feature type="domain" description="Protein FecR C-terminal" evidence="3">
    <location>
        <begin position="319"/>
        <end position="386"/>
    </location>
</feature>
<gene>
    <name evidence="4" type="ORF">CCY01nite_43150</name>
</gene>
<dbReference type="InterPro" id="IPR006860">
    <property type="entry name" value="FecR"/>
</dbReference>
<dbReference type="InterPro" id="IPR032508">
    <property type="entry name" value="FecR_C"/>
</dbReference>
<dbReference type="GO" id="GO:0016989">
    <property type="term" value="F:sigma factor antagonist activity"/>
    <property type="evidence" value="ECO:0007669"/>
    <property type="project" value="TreeGrafter"/>
</dbReference>
<dbReference type="PANTHER" id="PTHR30273:SF2">
    <property type="entry name" value="PROTEIN FECR"/>
    <property type="match status" value="1"/>
</dbReference>
<dbReference type="EMBL" id="BKAU01000005">
    <property type="protein sequence ID" value="GEP98055.1"/>
    <property type="molecule type" value="Genomic_DNA"/>
</dbReference>
<dbReference type="InterPro" id="IPR012373">
    <property type="entry name" value="Ferrdict_sens_TM"/>
</dbReference>
<protein>
    <submittedName>
        <fullName evidence="4">Iron dicitrate transporter FecR</fullName>
    </submittedName>
</protein>
<dbReference type="Gene3D" id="3.55.50.30">
    <property type="match status" value="1"/>
</dbReference>
<evidence type="ECO:0000313" key="5">
    <source>
        <dbReference type="Proteomes" id="UP000321436"/>
    </source>
</evidence>
<evidence type="ECO:0000256" key="1">
    <source>
        <dbReference type="SAM" id="Phobius"/>
    </source>
</evidence>
<evidence type="ECO:0000259" key="2">
    <source>
        <dbReference type="Pfam" id="PF04773"/>
    </source>
</evidence>
<dbReference type="Pfam" id="PF04773">
    <property type="entry name" value="FecR"/>
    <property type="match status" value="1"/>
</dbReference>
<dbReference type="AlphaFoldDB" id="A0A512RQU3"/>
<dbReference type="Pfam" id="PF16344">
    <property type="entry name" value="FecR_C"/>
    <property type="match status" value="1"/>
</dbReference>
<feature type="transmembrane region" description="Helical" evidence="1">
    <location>
        <begin position="85"/>
        <end position="105"/>
    </location>
</feature>